<reference evidence="2 3" key="1">
    <citation type="submission" date="2022-06" db="EMBL/GenBank/DDBJ databases">
        <title>Isolation of gut microbiota from human fecal samples.</title>
        <authorList>
            <person name="Pamer E.G."/>
            <person name="Barat B."/>
            <person name="Waligurski E."/>
            <person name="Medina S."/>
            <person name="Paddock L."/>
            <person name="Mostad J."/>
        </authorList>
    </citation>
    <scope>NUCLEOTIDE SEQUENCE [LARGE SCALE GENOMIC DNA]</scope>
    <source>
        <strain evidence="2 3">DFI.6.1</strain>
    </source>
</reference>
<dbReference type="Proteomes" id="UP001524435">
    <property type="component" value="Unassembled WGS sequence"/>
</dbReference>
<evidence type="ECO:0000313" key="3">
    <source>
        <dbReference type="Proteomes" id="UP001524435"/>
    </source>
</evidence>
<sequence length="101" mass="11729">MIESLLSNLGEIFLDLLITRSFNPRISKKKQILSIAILLFIFVVYVSIFVLSFIITLSSFHNDKELFIKMGIVTIILLLAFFVNFSKTFHHWKKHKNPSSL</sequence>
<proteinExistence type="predicted"/>
<accession>A0ABT1SIV0</accession>
<evidence type="ECO:0000313" key="2">
    <source>
        <dbReference type="EMBL" id="MCQ5121158.1"/>
    </source>
</evidence>
<comment type="caution">
    <text evidence="2">The sequence shown here is derived from an EMBL/GenBank/DDBJ whole genome shotgun (WGS) entry which is preliminary data.</text>
</comment>
<organism evidence="2 3">
    <name type="scientific">Massilicoli timonensis</name>
    <dbReference type="NCBI Taxonomy" id="2015901"/>
    <lineage>
        <taxon>Bacteria</taxon>
        <taxon>Bacillati</taxon>
        <taxon>Bacillota</taxon>
        <taxon>Erysipelotrichia</taxon>
        <taxon>Erysipelotrichales</taxon>
        <taxon>Erysipelotrichaceae</taxon>
        <taxon>Massilicoli</taxon>
    </lineage>
</organism>
<keyword evidence="1" id="KW-0812">Transmembrane</keyword>
<feature type="transmembrane region" description="Helical" evidence="1">
    <location>
        <begin position="32"/>
        <end position="60"/>
    </location>
</feature>
<evidence type="ECO:0000256" key="1">
    <source>
        <dbReference type="SAM" id="Phobius"/>
    </source>
</evidence>
<dbReference type="RefSeq" id="WP_256197393.1">
    <property type="nucleotide sequence ID" value="NZ_JANGCH010000003.1"/>
</dbReference>
<protein>
    <recommendedName>
        <fullName evidence="4">Holin-X, holin superfamily III</fullName>
    </recommendedName>
</protein>
<keyword evidence="1" id="KW-0472">Membrane</keyword>
<keyword evidence="3" id="KW-1185">Reference proteome</keyword>
<keyword evidence="1" id="KW-1133">Transmembrane helix</keyword>
<feature type="transmembrane region" description="Helical" evidence="1">
    <location>
        <begin position="66"/>
        <end position="86"/>
    </location>
</feature>
<evidence type="ECO:0008006" key="4">
    <source>
        <dbReference type="Google" id="ProtNLM"/>
    </source>
</evidence>
<gene>
    <name evidence="2" type="ORF">NE663_02630</name>
</gene>
<dbReference type="EMBL" id="JANGCH010000003">
    <property type="protein sequence ID" value="MCQ5121158.1"/>
    <property type="molecule type" value="Genomic_DNA"/>
</dbReference>
<name>A0ABT1SIV0_9FIRM</name>